<dbReference type="PROSITE" id="PS51257">
    <property type="entry name" value="PROKAR_LIPOPROTEIN"/>
    <property type="match status" value="1"/>
</dbReference>
<dbReference type="Proteomes" id="UP000293398">
    <property type="component" value="Unassembled WGS sequence"/>
</dbReference>
<sequence>MKILSVALFCLFFIVGCSSPPKVGFPTGDSARIPVNQIQKSPAQIIED</sequence>
<evidence type="ECO:0000313" key="1">
    <source>
        <dbReference type="EMBL" id="RZT91172.1"/>
    </source>
</evidence>
<evidence type="ECO:0008006" key="3">
    <source>
        <dbReference type="Google" id="ProtNLM"/>
    </source>
</evidence>
<dbReference type="AlphaFoldDB" id="A0A4Q7V932"/>
<evidence type="ECO:0000313" key="2">
    <source>
        <dbReference type="Proteomes" id="UP000293398"/>
    </source>
</evidence>
<name>A0A4Q7V932_9BURK</name>
<comment type="caution">
    <text evidence="1">The sequence shown here is derived from an EMBL/GenBank/DDBJ whole genome shotgun (WGS) entry which is preliminary data.</text>
</comment>
<proteinExistence type="predicted"/>
<gene>
    <name evidence="1" type="ORF">EV681_4525</name>
</gene>
<dbReference type="EMBL" id="SHKO01000006">
    <property type="protein sequence ID" value="RZT91172.1"/>
    <property type="molecule type" value="Genomic_DNA"/>
</dbReference>
<protein>
    <recommendedName>
        <fullName evidence="3">Lipoprotein</fullName>
    </recommendedName>
</protein>
<organism evidence="1 2">
    <name type="scientific">Advenella incenata</name>
    <dbReference type="NCBI Taxonomy" id="267800"/>
    <lineage>
        <taxon>Bacteria</taxon>
        <taxon>Pseudomonadati</taxon>
        <taxon>Pseudomonadota</taxon>
        <taxon>Betaproteobacteria</taxon>
        <taxon>Burkholderiales</taxon>
        <taxon>Alcaligenaceae</taxon>
    </lineage>
</organism>
<keyword evidence="2" id="KW-1185">Reference proteome</keyword>
<accession>A0A4Q7V932</accession>
<reference evidence="1 2" key="1">
    <citation type="submission" date="2019-02" db="EMBL/GenBank/DDBJ databases">
        <title>Genomic Encyclopedia of Type Strains, Phase IV (KMG-IV): sequencing the most valuable type-strain genomes for metagenomic binning, comparative biology and taxonomic classification.</title>
        <authorList>
            <person name="Goeker M."/>
        </authorList>
    </citation>
    <scope>NUCLEOTIDE SEQUENCE [LARGE SCALE GENOMIC DNA]</scope>
    <source>
        <strain evidence="1 2">DSM 23814</strain>
    </source>
</reference>